<keyword evidence="9 16" id="KW-1278">Translocase</keyword>
<keyword evidence="11 16" id="KW-0472">Membrane</keyword>
<evidence type="ECO:0000256" key="10">
    <source>
        <dbReference type="ARBA" id="ARBA00022989"/>
    </source>
</evidence>
<gene>
    <name evidence="21" type="ORF">TrVE_jg9025</name>
</gene>
<feature type="binding site" evidence="14">
    <location>
        <position position="626"/>
    </location>
    <ligand>
        <name>ATP</name>
        <dbReference type="ChEBI" id="CHEBI:30616"/>
    </ligand>
</feature>
<keyword evidence="8 15" id="KW-0460">Magnesium</keyword>
<dbReference type="Pfam" id="PF00122">
    <property type="entry name" value="E1-E2_ATPase"/>
    <property type="match status" value="1"/>
</dbReference>
<evidence type="ECO:0000256" key="11">
    <source>
        <dbReference type="ARBA" id="ARBA00023136"/>
    </source>
</evidence>
<comment type="subcellular location">
    <subcellularLocation>
        <location evidence="2">Endomembrane system</location>
    </subcellularLocation>
    <subcellularLocation>
        <location evidence="1 16">Membrane</location>
        <topology evidence="1 16">Multi-pass membrane protein</topology>
    </subcellularLocation>
</comment>
<dbReference type="PANTHER" id="PTHR24092">
    <property type="entry name" value="PROBABLE PHOSPHOLIPID-TRANSPORTING ATPASE"/>
    <property type="match status" value="1"/>
</dbReference>
<evidence type="ECO:0000256" key="16">
    <source>
        <dbReference type="RuleBase" id="RU362033"/>
    </source>
</evidence>
<feature type="binding site" evidence="15">
    <location>
        <position position="437"/>
    </location>
    <ligand>
        <name>Mg(2+)</name>
        <dbReference type="ChEBI" id="CHEBI:18420"/>
    </ligand>
</feature>
<comment type="similarity">
    <text evidence="3 16">Belongs to the cation transport ATPase (P-type) (TC 3.A.3) family. Type IV subfamily.</text>
</comment>
<feature type="transmembrane region" description="Helical" evidence="16">
    <location>
        <begin position="1000"/>
        <end position="1019"/>
    </location>
</feature>
<dbReference type="NCBIfam" id="TIGR01494">
    <property type="entry name" value="ATPase_P-type"/>
    <property type="match status" value="1"/>
</dbReference>
<evidence type="ECO:0000256" key="17">
    <source>
        <dbReference type="SAM" id="MobiDB-lite"/>
    </source>
</evidence>
<feature type="binding site" evidence="14">
    <location>
        <position position="706"/>
    </location>
    <ligand>
        <name>ATP</name>
        <dbReference type="ChEBI" id="CHEBI:30616"/>
    </ligand>
</feature>
<dbReference type="GO" id="GO:0140326">
    <property type="term" value="F:ATPase-coupled intramembrane lipid transporter activity"/>
    <property type="evidence" value="ECO:0007669"/>
    <property type="project" value="UniProtKB-EC"/>
</dbReference>
<feature type="binding site" evidence="14">
    <location>
        <position position="798"/>
    </location>
    <ligand>
        <name>ATP</name>
        <dbReference type="ChEBI" id="CHEBI:30616"/>
    </ligand>
</feature>
<dbReference type="Gene3D" id="3.40.50.1000">
    <property type="entry name" value="HAD superfamily/HAD-like"/>
    <property type="match status" value="1"/>
</dbReference>
<dbReference type="GO" id="GO:0045332">
    <property type="term" value="P:phospholipid translocation"/>
    <property type="evidence" value="ECO:0007669"/>
    <property type="project" value="TreeGrafter"/>
</dbReference>
<dbReference type="InterPro" id="IPR023299">
    <property type="entry name" value="ATPase_P-typ_cyto_dom_N"/>
</dbReference>
<keyword evidence="4 16" id="KW-0812">Transmembrane</keyword>
<dbReference type="SUPFAM" id="SSF81665">
    <property type="entry name" value="Calcium ATPase, transmembrane domain M"/>
    <property type="match status" value="1"/>
</dbReference>
<dbReference type="SFLD" id="SFLDS00003">
    <property type="entry name" value="Haloacid_Dehalogenase"/>
    <property type="match status" value="1"/>
</dbReference>
<evidence type="ECO:0000256" key="4">
    <source>
        <dbReference type="ARBA" id="ARBA00022692"/>
    </source>
</evidence>
<feature type="binding site" evidence="14">
    <location>
        <position position="804"/>
    </location>
    <ligand>
        <name>ATP</name>
        <dbReference type="ChEBI" id="CHEBI:30616"/>
    </ligand>
</feature>
<dbReference type="InterPro" id="IPR059000">
    <property type="entry name" value="ATPase_P-type_domA"/>
</dbReference>
<dbReference type="GO" id="GO:0000287">
    <property type="term" value="F:magnesium ion binding"/>
    <property type="evidence" value="ECO:0007669"/>
    <property type="project" value="UniProtKB-UniRule"/>
</dbReference>
<evidence type="ECO:0000256" key="5">
    <source>
        <dbReference type="ARBA" id="ARBA00022723"/>
    </source>
</evidence>
<evidence type="ECO:0000256" key="6">
    <source>
        <dbReference type="ARBA" id="ARBA00022741"/>
    </source>
</evidence>
<feature type="transmembrane region" description="Helical" evidence="16">
    <location>
        <begin position="967"/>
        <end position="988"/>
    </location>
</feature>
<evidence type="ECO:0000256" key="13">
    <source>
        <dbReference type="PIRSR" id="PIRSR606539-1"/>
    </source>
</evidence>
<feature type="binding site" evidence="14">
    <location>
        <position position="708"/>
    </location>
    <ligand>
        <name>ATP</name>
        <dbReference type="ChEBI" id="CHEBI:30616"/>
    </ligand>
</feature>
<dbReference type="InterPro" id="IPR023214">
    <property type="entry name" value="HAD_sf"/>
</dbReference>
<evidence type="ECO:0000256" key="8">
    <source>
        <dbReference type="ARBA" id="ARBA00022842"/>
    </source>
</evidence>
<dbReference type="EMBL" id="BRXX01000281">
    <property type="protein sequence ID" value="GMI02355.1"/>
    <property type="molecule type" value="Genomic_DNA"/>
</dbReference>
<feature type="binding site" evidence="15">
    <location>
        <position position="435"/>
    </location>
    <ligand>
        <name>Mg(2+)</name>
        <dbReference type="ChEBI" id="CHEBI:18420"/>
    </ligand>
</feature>
<sequence length="1138" mass="127734">MSTPSDAGSSTRETNVRDSTNSQSPKAPRRRLSLRRKSAQGESDYRKVSVNGPNPIHYANNNVSTGKYTMQNFIFKNLAEQFSRMANVYFLIISVLTSLPLSPKDPFSLIGTFIFVLTLSAVKEAYEDVQRHKSDEEANMQKCKVIVDGKEVEKIWRNVEVGDIMKVKKDDPIPADMIILSTTDTEHGLCFIDTCNIDGETNLKTMNAMEVSKHIKDEGDLGKLTFDIECELPNPSLYTFSGSVDTNLSESAVSVSVNNVLLRGCVLRQTKTVYGAVIFTGHDTKLYKNASTAPFKVSYLMKMMNRCLLLVFSFQAIICATNTFFAKRFSESDVGKNQVYATNPYFLANDPDFNFNSKLELGIGFEIETWLTFVVAYSNLIPISLYVALELVKLFQVVLINNDKEMYHEDTDTPTNARTSNLVEELGQVKFIFSDKTGTLTCNVMEFACCSISGIKYHTVKTFDSSGSTFLDTNKFKDLGGEANFAQSLFWKLLSVCHTVLAEYPEGEEPDLNKVKYQAASPDEAALVSAAKEMGYGFLKGTPVLYQIKNAYSGEIEQWEILMVIEFNSTRKRMSVVCKSPEGKTLLLCKGADNIIMDRLKEGGEHLSPLGDTNEHLGEFAEIGLRTLCLAYKELGEEEFKDFNEKWYKASLSIDNKNELQDALAEKVENDLILVGATAIEDKLQDGVPEAIETLADAGIKLWVLTGDKQETAINIGFSCRLLVHDMNIHILSGASTVTELKQHIMEIMMKDLKDGESEETKHAIVVDGATLTLALNEEVKSQFLEFGLLCDVCICCRVSPKQKAEVVKLVKDMVVSPPVITLAIGDGANDVSMIQAAHIGIGISGQEGMQAVRASDFSIAQFRFLVRLLLVHGGWAYKRVSKFILFYFYKNMMNVFTEYFFAFQTSFSGQILFADWLSIGYNAAYSSFGCIFGFCLDQDVSATTVLRNPRLYEFSMFGMGFDMYKFFGWMMLAFWHAAICYFLPMHFMNDAKADDGIMMGHWFHGTTSFIALIIVVHLKLGVMVYSWNYLVYAGIGVSLLLFFITFMMLCTYWMSTGTLAWQEEMLGVSTLLFTNFKFWLCIFITSFSAIVPDIFMKYIQSNYSPFPHNIYHEIEMGYNENGYTKPAKKGNANITPS</sequence>
<keyword evidence="6 14" id="KW-0547">Nucleotide-binding</keyword>
<evidence type="ECO:0000256" key="12">
    <source>
        <dbReference type="ARBA" id="ARBA00034036"/>
    </source>
</evidence>
<feature type="compositionally biased region" description="Polar residues" evidence="17">
    <location>
        <begin position="1"/>
        <end position="25"/>
    </location>
</feature>
<dbReference type="InterPro" id="IPR044492">
    <property type="entry name" value="P_typ_ATPase_HD_dom"/>
</dbReference>
<feature type="binding site" evidence="15">
    <location>
        <position position="827"/>
    </location>
    <ligand>
        <name>Mg(2+)</name>
        <dbReference type="ChEBI" id="CHEBI:18420"/>
    </ligand>
</feature>
<dbReference type="SUPFAM" id="SSF56784">
    <property type="entry name" value="HAD-like"/>
    <property type="match status" value="1"/>
</dbReference>
<name>A0A9W7CAV0_9STRA</name>
<dbReference type="PRINTS" id="PR00119">
    <property type="entry name" value="CATATPASE"/>
</dbReference>
<evidence type="ECO:0000256" key="3">
    <source>
        <dbReference type="ARBA" id="ARBA00008109"/>
    </source>
</evidence>
<dbReference type="Gene3D" id="2.70.150.10">
    <property type="entry name" value="Calcium-transporting ATPase, cytoplasmic transduction domain A"/>
    <property type="match status" value="1"/>
</dbReference>
<feature type="binding site" evidence="14">
    <location>
        <position position="524"/>
    </location>
    <ligand>
        <name>ATP</name>
        <dbReference type="ChEBI" id="CHEBI:30616"/>
    </ligand>
</feature>
<evidence type="ECO:0000256" key="7">
    <source>
        <dbReference type="ARBA" id="ARBA00022840"/>
    </source>
</evidence>
<dbReference type="InterPro" id="IPR023298">
    <property type="entry name" value="ATPase_P-typ_TM_dom_sf"/>
</dbReference>
<dbReference type="Gene3D" id="3.40.1110.10">
    <property type="entry name" value="Calcium-transporting ATPase, cytoplasmic domain N"/>
    <property type="match status" value="1"/>
</dbReference>
<dbReference type="InterPro" id="IPR036412">
    <property type="entry name" value="HAD-like_sf"/>
</dbReference>
<keyword evidence="10 16" id="KW-1133">Transmembrane helix</keyword>
<keyword evidence="7 14" id="KW-0067">ATP-binding</keyword>
<organism evidence="21 22">
    <name type="scientific">Triparma verrucosa</name>
    <dbReference type="NCBI Taxonomy" id="1606542"/>
    <lineage>
        <taxon>Eukaryota</taxon>
        <taxon>Sar</taxon>
        <taxon>Stramenopiles</taxon>
        <taxon>Ochrophyta</taxon>
        <taxon>Bolidophyceae</taxon>
        <taxon>Parmales</taxon>
        <taxon>Triparmaceae</taxon>
        <taxon>Triparma</taxon>
    </lineage>
</organism>
<dbReference type="PANTHER" id="PTHR24092:SF150">
    <property type="entry name" value="PHOSPHOLIPID-TRANSPORTING ATPASE"/>
    <property type="match status" value="1"/>
</dbReference>
<feature type="transmembrane region" description="Helical" evidence="16">
    <location>
        <begin position="1031"/>
        <end position="1055"/>
    </location>
</feature>
<feature type="binding site" evidence="14">
    <location>
        <position position="707"/>
    </location>
    <ligand>
        <name>ATP</name>
        <dbReference type="ChEBI" id="CHEBI:30616"/>
    </ligand>
</feature>
<feature type="binding site" evidence="15">
    <location>
        <position position="831"/>
    </location>
    <ligand>
        <name>Mg(2+)</name>
        <dbReference type="ChEBI" id="CHEBI:18420"/>
    </ligand>
</feature>
<evidence type="ECO:0000259" key="20">
    <source>
        <dbReference type="Pfam" id="PF16212"/>
    </source>
</evidence>
<dbReference type="InterPro" id="IPR006539">
    <property type="entry name" value="P-type_ATPase_IV"/>
</dbReference>
<dbReference type="InterPro" id="IPR018303">
    <property type="entry name" value="ATPase_P-typ_P_site"/>
</dbReference>
<evidence type="ECO:0000313" key="22">
    <source>
        <dbReference type="Proteomes" id="UP001165160"/>
    </source>
</evidence>
<evidence type="ECO:0000256" key="2">
    <source>
        <dbReference type="ARBA" id="ARBA00004308"/>
    </source>
</evidence>
<dbReference type="NCBIfam" id="TIGR01652">
    <property type="entry name" value="ATPase-Plipid"/>
    <property type="match status" value="1"/>
</dbReference>
<feature type="binding site" evidence="14">
    <location>
        <position position="590"/>
    </location>
    <ligand>
        <name>ATP</name>
        <dbReference type="ChEBI" id="CHEBI:30616"/>
    </ligand>
</feature>
<comment type="cofactor">
    <cofactor evidence="15">
        <name>Mg(2+)</name>
        <dbReference type="ChEBI" id="CHEBI:18420"/>
    </cofactor>
</comment>
<feature type="transmembrane region" description="Helical" evidence="16">
    <location>
        <begin position="1067"/>
        <end position="1092"/>
    </location>
</feature>
<dbReference type="InterPro" id="IPR008250">
    <property type="entry name" value="ATPase_P-typ_transduc_dom_A_sf"/>
</dbReference>
<evidence type="ECO:0000256" key="14">
    <source>
        <dbReference type="PIRSR" id="PIRSR606539-2"/>
    </source>
</evidence>
<dbReference type="EC" id="7.6.2.1" evidence="16"/>
<proteinExistence type="inferred from homology"/>
<feature type="binding site" evidence="14">
    <location>
        <position position="567"/>
    </location>
    <ligand>
        <name>ATP</name>
        <dbReference type="ChEBI" id="CHEBI:30616"/>
    </ligand>
</feature>
<dbReference type="InterPro" id="IPR032631">
    <property type="entry name" value="P-type_ATPase_N"/>
</dbReference>
<feature type="binding site" evidence="14">
    <location>
        <position position="437"/>
    </location>
    <ligand>
        <name>ATP</name>
        <dbReference type="ChEBI" id="CHEBI:30616"/>
    </ligand>
</feature>
<keyword evidence="22" id="KW-1185">Reference proteome</keyword>
<accession>A0A9W7CAV0</accession>
<feature type="binding site" evidence="14">
    <location>
        <position position="831"/>
    </location>
    <ligand>
        <name>ATP</name>
        <dbReference type="ChEBI" id="CHEBI:30616"/>
    </ligand>
</feature>
<dbReference type="Pfam" id="PF13246">
    <property type="entry name" value="Cation_ATPase"/>
    <property type="match status" value="1"/>
</dbReference>
<feature type="domain" description="P-type ATPase A" evidence="18">
    <location>
        <begin position="141"/>
        <end position="206"/>
    </location>
</feature>
<evidence type="ECO:0000259" key="19">
    <source>
        <dbReference type="Pfam" id="PF16209"/>
    </source>
</evidence>
<protein>
    <recommendedName>
        <fullName evidence="16">Phospholipid-transporting ATPase</fullName>
        <ecNumber evidence="16">7.6.2.1</ecNumber>
    </recommendedName>
</protein>
<dbReference type="GO" id="GO:0005524">
    <property type="term" value="F:ATP binding"/>
    <property type="evidence" value="ECO:0007669"/>
    <property type="project" value="UniProtKB-UniRule"/>
</dbReference>
<dbReference type="GO" id="GO:0005886">
    <property type="term" value="C:plasma membrane"/>
    <property type="evidence" value="ECO:0007669"/>
    <property type="project" value="TreeGrafter"/>
</dbReference>
<dbReference type="InterPro" id="IPR032630">
    <property type="entry name" value="P_typ_ATPase_c"/>
</dbReference>
<dbReference type="PROSITE" id="PS00154">
    <property type="entry name" value="ATPASE_E1_E2"/>
    <property type="match status" value="1"/>
</dbReference>
<feature type="binding site" evidence="14">
    <location>
        <position position="436"/>
    </location>
    <ligand>
        <name>ATP</name>
        <dbReference type="ChEBI" id="CHEBI:30616"/>
    </ligand>
</feature>
<evidence type="ECO:0000256" key="1">
    <source>
        <dbReference type="ARBA" id="ARBA00004141"/>
    </source>
</evidence>
<feature type="binding site" evidence="14">
    <location>
        <position position="830"/>
    </location>
    <ligand>
        <name>ATP</name>
        <dbReference type="ChEBI" id="CHEBI:30616"/>
    </ligand>
</feature>
<dbReference type="Proteomes" id="UP001165160">
    <property type="component" value="Unassembled WGS sequence"/>
</dbReference>
<reference evidence="22" key="1">
    <citation type="journal article" date="2023" name="Commun. Biol.">
        <title>Genome analysis of Parmales, the sister group of diatoms, reveals the evolutionary specialization of diatoms from phago-mixotrophs to photoautotrophs.</title>
        <authorList>
            <person name="Ban H."/>
            <person name="Sato S."/>
            <person name="Yoshikawa S."/>
            <person name="Yamada K."/>
            <person name="Nakamura Y."/>
            <person name="Ichinomiya M."/>
            <person name="Sato N."/>
            <person name="Blanc-Mathieu R."/>
            <person name="Endo H."/>
            <person name="Kuwata A."/>
            <person name="Ogata H."/>
        </authorList>
    </citation>
    <scope>NUCLEOTIDE SEQUENCE [LARGE SCALE GENOMIC DNA]</scope>
    <source>
        <strain evidence="22">NIES 3699</strain>
    </source>
</reference>
<dbReference type="FunFam" id="3.40.50.1000:FF:000014">
    <property type="entry name" value="Phospholipid-transporting ATPase"/>
    <property type="match status" value="1"/>
</dbReference>
<evidence type="ECO:0000259" key="18">
    <source>
        <dbReference type="Pfam" id="PF00122"/>
    </source>
</evidence>
<keyword evidence="5 15" id="KW-0479">Metal-binding</keyword>
<evidence type="ECO:0000256" key="9">
    <source>
        <dbReference type="ARBA" id="ARBA00022967"/>
    </source>
</evidence>
<comment type="caution">
    <text evidence="21">The sequence shown here is derived from an EMBL/GenBank/DDBJ whole genome shotgun (WGS) entry which is preliminary data.</text>
</comment>
<evidence type="ECO:0000313" key="21">
    <source>
        <dbReference type="EMBL" id="GMI02355.1"/>
    </source>
</evidence>
<comment type="caution">
    <text evidence="16">Lacks conserved residue(s) required for the propagation of feature annotation.</text>
</comment>
<dbReference type="SUPFAM" id="SSF81653">
    <property type="entry name" value="Calcium ATPase, transduction domain A"/>
    <property type="match status" value="1"/>
</dbReference>
<feature type="active site" description="4-aspartylphosphate intermediate" evidence="13">
    <location>
        <position position="435"/>
    </location>
</feature>
<dbReference type="Pfam" id="PF16209">
    <property type="entry name" value="PhoLip_ATPase_N"/>
    <property type="match status" value="1"/>
</dbReference>
<feature type="compositionally biased region" description="Basic residues" evidence="17">
    <location>
        <begin position="27"/>
        <end position="38"/>
    </location>
</feature>
<feature type="domain" description="P-type ATPase C-terminal" evidence="20">
    <location>
        <begin position="853"/>
        <end position="1106"/>
    </location>
</feature>
<feature type="binding site" evidence="14">
    <location>
        <position position="435"/>
    </location>
    <ligand>
        <name>ATP</name>
        <dbReference type="ChEBI" id="CHEBI:30616"/>
    </ligand>
</feature>
<dbReference type="Pfam" id="PF16212">
    <property type="entry name" value="PhoLip_ATPase_C"/>
    <property type="match status" value="1"/>
</dbReference>
<dbReference type="SFLD" id="SFLDF00027">
    <property type="entry name" value="p-type_atpase"/>
    <property type="match status" value="1"/>
</dbReference>
<feature type="domain" description="P-type ATPase N-terminal" evidence="19">
    <location>
        <begin position="56"/>
        <end position="109"/>
    </location>
</feature>
<dbReference type="SUPFAM" id="SSF81660">
    <property type="entry name" value="Metal cation-transporting ATPase, ATP-binding domain N"/>
    <property type="match status" value="1"/>
</dbReference>
<dbReference type="GO" id="GO:0016887">
    <property type="term" value="F:ATP hydrolysis activity"/>
    <property type="evidence" value="ECO:0007669"/>
    <property type="project" value="InterPro"/>
</dbReference>
<evidence type="ECO:0000256" key="15">
    <source>
        <dbReference type="PIRSR" id="PIRSR606539-3"/>
    </source>
</evidence>
<comment type="catalytic activity">
    <reaction evidence="12 16">
        <text>ATP + H2O + phospholipidSide 1 = ADP + phosphate + phospholipidSide 2.</text>
        <dbReference type="EC" id="7.6.2.1"/>
    </reaction>
</comment>
<feature type="region of interest" description="Disordered" evidence="17">
    <location>
        <begin position="1"/>
        <end position="56"/>
    </location>
</feature>
<dbReference type="SFLD" id="SFLDG00002">
    <property type="entry name" value="C1.7:_P-type_atpase_like"/>
    <property type="match status" value="1"/>
</dbReference>
<dbReference type="InterPro" id="IPR001757">
    <property type="entry name" value="P_typ_ATPase"/>
</dbReference>
<dbReference type="AlphaFoldDB" id="A0A9W7CAV0"/>